<evidence type="ECO:0000256" key="1">
    <source>
        <dbReference type="SAM" id="MobiDB-lite"/>
    </source>
</evidence>
<keyword evidence="4" id="KW-1185">Reference proteome</keyword>
<feature type="compositionally biased region" description="Low complexity" evidence="1">
    <location>
        <begin position="1"/>
        <end position="13"/>
    </location>
</feature>
<feature type="compositionally biased region" description="Polar residues" evidence="1">
    <location>
        <begin position="14"/>
        <end position="23"/>
    </location>
</feature>
<dbReference type="EMBL" id="JAJJMB010015535">
    <property type="protein sequence ID" value="KAI3853631.1"/>
    <property type="molecule type" value="Genomic_DNA"/>
</dbReference>
<dbReference type="AlphaFoldDB" id="A0AAD4S1I8"/>
<dbReference type="CDD" id="cd20216">
    <property type="entry name" value="PFM_HFR-2-like"/>
    <property type="match status" value="1"/>
</dbReference>
<proteinExistence type="predicted"/>
<dbReference type="Gene3D" id="2.80.10.50">
    <property type="match status" value="2"/>
</dbReference>
<evidence type="ECO:0000313" key="4">
    <source>
        <dbReference type="Proteomes" id="UP001202328"/>
    </source>
</evidence>
<dbReference type="SUPFAM" id="SSF56973">
    <property type="entry name" value="Aerolisin/ETX pore-forming domain"/>
    <property type="match status" value="1"/>
</dbReference>
<dbReference type="Gene3D" id="2.170.15.10">
    <property type="entry name" value="Proaerolysin, chain A, domain 3"/>
    <property type="match status" value="1"/>
</dbReference>
<name>A0AAD4S1I8_9MAGN</name>
<comment type="caution">
    <text evidence="3">The sequence shown here is derived from an EMBL/GenBank/DDBJ whole genome shotgun (WGS) entry which is preliminary data.</text>
</comment>
<feature type="domain" description="Agglutinin" evidence="2">
    <location>
        <begin position="59"/>
        <end position="208"/>
    </location>
</feature>
<dbReference type="PANTHER" id="PTHR39244">
    <property type="entry name" value="NATTERIN-4"/>
    <property type="match status" value="1"/>
</dbReference>
<sequence>MEAAAAATPTTMTSLNDGTTQEYVQESPSWHKNLNDGGEVGLVFNLNENQADVHAIMAQKLPKYVIIQSNLNNVYVHLYTGNPSVPNALRYTGDYSFDLDTRFEVVPATTGTGLIHIRCLRNNKYWANFGTGNNWVAAMVDKPQENQSDTHCTLFQPIFVNSDDNRTIKLRHVGTGSYVRLFYGGGHYDHALRLWPDDDAKDVCTFIEWESVVVLPDLIRIKGVNIGNHLKVFEDGFMDFNNQVDNTSYFDYEVSPSRDGGIRLKSSRFGKYWMDMDTSDWVLLQKVSTTVHDTNTVFLPTIIGGNRIIMRSLKNGLFCNRHSSDGKNNCLATLNTWPDDWSHMDIEEPVISRKINDVIYHLTDARIYDEKTVALISDDSSNKTKNPLVSELNLKTTVSNSASWSTSVTLGLGVKMTITAGVPDIASGTLEISGEVTKSSEWGGTQTETIEVGTVKTITVASMSRLKASLMAKRVSYDIPFSYTQRDILKNGSTKVTEKNDGLFTGHNGYDYRYEVVPLPLE</sequence>
<dbReference type="PANTHER" id="PTHR39244:SF5">
    <property type="entry name" value="NATTERIN-3-LIKE"/>
    <property type="match status" value="1"/>
</dbReference>
<gene>
    <name evidence="3" type="ORF">MKW98_025148</name>
</gene>
<protein>
    <recommendedName>
        <fullName evidence="2">Agglutinin domain-containing protein</fullName>
    </recommendedName>
</protein>
<evidence type="ECO:0000313" key="3">
    <source>
        <dbReference type="EMBL" id="KAI3853631.1"/>
    </source>
</evidence>
<dbReference type="SUPFAM" id="SSF50382">
    <property type="entry name" value="Agglutinin"/>
    <property type="match status" value="2"/>
</dbReference>
<dbReference type="InterPro" id="IPR053237">
    <property type="entry name" value="Natterin_C"/>
</dbReference>
<reference evidence="3" key="1">
    <citation type="submission" date="2022-04" db="EMBL/GenBank/DDBJ databases">
        <title>A functionally conserved STORR gene fusion in Papaver species that diverged 16.8 million years ago.</title>
        <authorList>
            <person name="Catania T."/>
        </authorList>
    </citation>
    <scope>NUCLEOTIDE SEQUENCE</scope>
    <source>
        <strain evidence="3">S-188037</strain>
    </source>
</reference>
<organism evidence="3 4">
    <name type="scientific">Papaver atlanticum</name>
    <dbReference type="NCBI Taxonomy" id="357466"/>
    <lineage>
        <taxon>Eukaryota</taxon>
        <taxon>Viridiplantae</taxon>
        <taxon>Streptophyta</taxon>
        <taxon>Embryophyta</taxon>
        <taxon>Tracheophyta</taxon>
        <taxon>Spermatophyta</taxon>
        <taxon>Magnoliopsida</taxon>
        <taxon>Ranunculales</taxon>
        <taxon>Papaveraceae</taxon>
        <taxon>Papaveroideae</taxon>
        <taxon>Papaver</taxon>
    </lineage>
</organism>
<accession>A0AAD4S1I8</accession>
<dbReference type="Pfam" id="PF07468">
    <property type="entry name" value="Agglutinin"/>
    <property type="match status" value="1"/>
</dbReference>
<dbReference type="InterPro" id="IPR036242">
    <property type="entry name" value="Agglutinin_dom_sf"/>
</dbReference>
<feature type="region of interest" description="Disordered" evidence="1">
    <location>
        <begin position="1"/>
        <end position="23"/>
    </location>
</feature>
<dbReference type="SMART" id="SM00791">
    <property type="entry name" value="Agglutinin"/>
    <property type="match status" value="1"/>
</dbReference>
<dbReference type="Proteomes" id="UP001202328">
    <property type="component" value="Unassembled WGS sequence"/>
</dbReference>
<dbReference type="InterPro" id="IPR008998">
    <property type="entry name" value="Agglutinin"/>
</dbReference>
<evidence type="ECO:0000259" key="2">
    <source>
        <dbReference type="SMART" id="SM00791"/>
    </source>
</evidence>